<comment type="caution">
    <text evidence="5">The sequence shown here is derived from an EMBL/GenBank/DDBJ whole genome shotgun (WGS) entry which is preliminary data.</text>
</comment>
<dbReference type="InterPro" id="IPR017896">
    <property type="entry name" value="4Fe4S_Fe-S-bd"/>
</dbReference>
<keyword evidence="2" id="KW-0408">Iron</keyword>
<dbReference type="SUPFAM" id="SSF54862">
    <property type="entry name" value="4Fe-4S ferredoxins"/>
    <property type="match status" value="1"/>
</dbReference>
<dbReference type="AlphaFoldDB" id="A0A8J6YAA4"/>
<organism evidence="5 6">
    <name type="scientific">Candidatus Polarisedimenticola svalbardensis</name>
    <dbReference type="NCBI Taxonomy" id="2886004"/>
    <lineage>
        <taxon>Bacteria</taxon>
        <taxon>Pseudomonadati</taxon>
        <taxon>Acidobacteriota</taxon>
        <taxon>Candidatus Polarisedimenticolia</taxon>
        <taxon>Candidatus Polarisedimenticolales</taxon>
        <taxon>Candidatus Polarisedimenticolaceae</taxon>
        <taxon>Candidatus Polarisedimenticola</taxon>
    </lineage>
</organism>
<sequence>MDCSRRDLLKGFLKPDFWEEPRKPAVLPDGVDILLDKDACIAWGKGMCTRCEDVCGEHALFFVGLMNPRVLLDRCTLCANCVDVCPTSAITVRDTTTEAGTGDTA</sequence>
<evidence type="ECO:0000313" key="5">
    <source>
        <dbReference type="EMBL" id="MBD3869566.1"/>
    </source>
</evidence>
<name>A0A8J6YAA4_9BACT</name>
<feature type="domain" description="4Fe-4S ferredoxin-type" evidence="4">
    <location>
        <begin position="66"/>
        <end position="95"/>
    </location>
</feature>
<dbReference type="PROSITE" id="PS51379">
    <property type="entry name" value="4FE4S_FER_2"/>
    <property type="match status" value="1"/>
</dbReference>
<protein>
    <submittedName>
        <fullName evidence="5">4Fe-4S binding protein</fullName>
    </submittedName>
</protein>
<keyword evidence="1" id="KW-0479">Metal-binding</keyword>
<evidence type="ECO:0000313" key="6">
    <source>
        <dbReference type="Proteomes" id="UP000648239"/>
    </source>
</evidence>
<dbReference type="EMBL" id="JACXWD010000115">
    <property type="protein sequence ID" value="MBD3869566.1"/>
    <property type="molecule type" value="Genomic_DNA"/>
</dbReference>
<accession>A0A8J6YAA4</accession>
<dbReference type="Gene3D" id="3.30.70.20">
    <property type="match status" value="1"/>
</dbReference>
<keyword evidence="3" id="KW-0411">Iron-sulfur</keyword>
<dbReference type="Pfam" id="PF00037">
    <property type="entry name" value="Fer4"/>
    <property type="match status" value="1"/>
</dbReference>
<evidence type="ECO:0000256" key="1">
    <source>
        <dbReference type="ARBA" id="ARBA00022723"/>
    </source>
</evidence>
<dbReference type="GO" id="GO:0051536">
    <property type="term" value="F:iron-sulfur cluster binding"/>
    <property type="evidence" value="ECO:0007669"/>
    <property type="project" value="UniProtKB-KW"/>
</dbReference>
<evidence type="ECO:0000259" key="4">
    <source>
        <dbReference type="PROSITE" id="PS51379"/>
    </source>
</evidence>
<dbReference type="Proteomes" id="UP000648239">
    <property type="component" value="Unassembled WGS sequence"/>
</dbReference>
<proteinExistence type="predicted"/>
<dbReference type="GO" id="GO:0046872">
    <property type="term" value="F:metal ion binding"/>
    <property type="evidence" value="ECO:0007669"/>
    <property type="project" value="UniProtKB-KW"/>
</dbReference>
<evidence type="ECO:0000256" key="2">
    <source>
        <dbReference type="ARBA" id="ARBA00023004"/>
    </source>
</evidence>
<reference evidence="5 6" key="1">
    <citation type="submission" date="2020-08" db="EMBL/GenBank/DDBJ databases">
        <title>Acidobacteriota in marine sediments use diverse sulfur dissimilation pathways.</title>
        <authorList>
            <person name="Wasmund K."/>
        </authorList>
    </citation>
    <scope>NUCLEOTIDE SEQUENCE [LARGE SCALE GENOMIC DNA]</scope>
    <source>
        <strain evidence="5">MAG AM4</strain>
    </source>
</reference>
<evidence type="ECO:0000256" key="3">
    <source>
        <dbReference type="ARBA" id="ARBA00023014"/>
    </source>
</evidence>
<gene>
    <name evidence="5" type="ORF">IFK94_15710</name>
</gene>
<dbReference type="InterPro" id="IPR017900">
    <property type="entry name" value="4Fe4S_Fe_S_CS"/>
</dbReference>
<dbReference type="PROSITE" id="PS00198">
    <property type="entry name" value="4FE4S_FER_1"/>
    <property type="match status" value="1"/>
</dbReference>